<proteinExistence type="predicted"/>
<evidence type="ECO:0000313" key="1">
    <source>
        <dbReference type="EMBL" id="CAA9256264.1"/>
    </source>
</evidence>
<protein>
    <submittedName>
        <fullName evidence="1">Uncharacterized protein</fullName>
    </submittedName>
</protein>
<organism evidence="1">
    <name type="scientific">uncultured Chloroflexia bacterium</name>
    <dbReference type="NCBI Taxonomy" id="1672391"/>
    <lineage>
        <taxon>Bacteria</taxon>
        <taxon>Bacillati</taxon>
        <taxon>Chloroflexota</taxon>
        <taxon>Chloroflexia</taxon>
        <taxon>environmental samples</taxon>
    </lineage>
</organism>
<dbReference type="EMBL" id="CADCTR010000676">
    <property type="protein sequence ID" value="CAA9256264.1"/>
    <property type="molecule type" value="Genomic_DNA"/>
</dbReference>
<gene>
    <name evidence="1" type="ORF">AVDCRST_MAG93-1988</name>
</gene>
<name>A0A6J4IPZ7_9CHLR</name>
<reference evidence="1" key="1">
    <citation type="submission" date="2020-02" db="EMBL/GenBank/DDBJ databases">
        <authorList>
            <person name="Meier V. D."/>
        </authorList>
    </citation>
    <scope>NUCLEOTIDE SEQUENCE</scope>
    <source>
        <strain evidence="1">AVDCRST_MAG93</strain>
    </source>
</reference>
<sequence>MPSGENVNGDRLGAEYRNAFGMHQMHFPHPSGREQERPFALIVPHRTWTFVVGL</sequence>
<accession>A0A6J4IPZ7</accession>
<dbReference type="AlphaFoldDB" id="A0A6J4IPZ7"/>